<name>A0A9P4JEU9_9PLEO</name>
<keyword evidence="3" id="KW-1185">Reference proteome</keyword>
<reference evidence="2" key="1">
    <citation type="journal article" date="2020" name="Stud. Mycol.">
        <title>101 Dothideomycetes genomes: a test case for predicting lifestyles and emergence of pathogens.</title>
        <authorList>
            <person name="Haridas S."/>
            <person name="Albert R."/>
            <person name="Binder M."/>
            <person name="Bloem J."/>
            <person name="Labutti K."/>
            <person name="Salamov A."/>
            <person name="Andreopoulos B."/>
            <person name="Baker S."/>
            <person name="Barry K."/>
            <person name="Bills G."/>
            <person name="Bluhm B."/>
            <person name="Cannon C."/>
            <person name="Castanera R."/>
            <person name="Culley D."/>
            <person name="Daum C."/>
            <person name="Ezra D."/>
            <person name="Gonzalez J."/>
            <person name="Henrissat B."/>
            <person name="Kuo A."/>
            <person name="Liang C."/>
            <person name="Lipzen A."/>
            <person name="Lutzoni F."/>
            <person name="Magnuson J."/>
            <person name="Mondo S."/>
            <person name="Nolan M."/>
            <person name="Ohm R."/>
            <person name="Pangilinan J."/>
            <person name="Park H.-J."/>
            <person name="Ramirez L."/>
            <person name="Alfaro M."/>
            <person name="Sun H."/>
            <person name="Tritt A."/>
            <person name="Yoshinaga Y."/>
            <person name="Zwiers L.-H."/>
            <person name="Turgeon B."/>
            <person name="Goodwin S."/>
            <person name="Spatafora J."/>
            <person name="Crous P."/>
            <person name="Grigoriev I."/>
        </authorList>
    </citation>
    <scope>NUCLEOTIDE SEQUENCE</scope>
    <source>
        <strain evidence="2">ATCC 74209</strain>
    </source>
</reference>
<evidence type="ECO:0000313" key="2">
    <source>
        <dbReference type="EMBL" id="KAF2196556.1"/>
    </source>
</evidence>
<evidence type="ECO:0000313" key="3">
    <source>
        <dbReference type="Proteomes" id="UP000799536"/>
    </source>
</evidence>
<evidence type="ECO:0000256" key="1">
    <source>
        <dbReference type="SAM" id="MobiDB-lite"/>
    </source>
</evidence>
<comment type="caution">
    <text evidence="2">The sequence shown here is derived from an EMBL/GenBank/DDBJ whole genome shotgun (WGS) entry which is preliminary data.</text>
</comment>
<proteinExistence type="predicted"/>
<dbReference type="EMBL" id="ML994366">
    <property type="protein sequence ID" value="KAF2196556.1"/>
    <property type="molecule type" value="Genomic_DNA"/>
</dbReference>
<organism evidence="2 3">
    <name type="scientific">Delitschia confertaspora ATCC 74209</name>
    <dbReference type="NCBI Taxonomy" id="1513339"/>
    <lineage>
        <taxon>Eukaryota</taxon>
        <taxon>Fungi</taxon>
        <taxon>Dikarya</taxon>
        <taxon>Ascomycota</taxon>
        <taxon>Pezizomycotina</taxon>
        <taxon>Dothideomycetes</taxon>
        <taxon>Pleosporomycetidae</taxon>
        <taxon>Pleosporales</taxon>
        <taxon>Delitschiaceae</taxon>
        <taxon>Delitschia</taxon>
    </lineage>
</organism>
<dbReference type="AlphaFoldDB" id="A0A9P4JEU9"/>
<feature type="region of interest" description="Disordered" evidence="1">
    <location>
        <begin position="179"/>
        <end position="203"/>
    </location>
</feature>
<accession>A0A9P4JEU9</accession>
<dbReference type="Proteomes" id="UP000799536">
    <property type="component" value="Unassembled WGS sequence"/>
</dbReference>
<gene>
    <name evidence="2" type="ORF">GQ43DRAFT_476221</name>
</gene>
<sequence length="248" mass="28612">MKADILIRFLKVFLRNPVLEKKEVVKGKIRDQMRRGNRECINIPKFDATALYVYDGQSAETQEIMRKQGIAPERALKRPVKRCPDRKEGMLRDYTKPKSTRRGKITPAVKNDVLPTVNAAVIKKCEKANVPLHMNLPIRSRDAEATAPGAFPLPAGCAANISRKISRWVDKDNFRIYRQRERSRSPNAKDETEMDQRERERPKGRIMRMHTRAIDELAEHLADTHVEFAGEEKNDLEIRENLDPFGLN</sequence>
<protein>
    <submittedName>
        <fullName evidence="2">Uncharacterized protein</fullName>
    </submittedName>
</protein>